<dbReference type="InterPro" id="IPR002489">
    <property type="entry name" value="Glu_synth_asu_C"/>
</dbReference>
<feature type="domain" description="Glutamate synthase alpha subunit C-terminal" evidence="1">
    <location>
        <begin position="283"/>
        <end position="358"/>
    </location>
</feature>
<evidence type="ECO:0000313" key="3">
    <source>
        <dbReference type="EMBL" id="MBA0592259.1"/>
    </source>
</evidence>
<dbReference type="Proteomes" id="UP000593578">
    <property type="component" value="Unassembled WGS sequence"/>
</dbReference>
<dbReference type="InterPro" id="IPR012337">
    <property type="entry name" value="RNaseH-like_sf"/>
</dbReference>
<evidence type="ECO:0000313" key="4">
    <source>
        <dbReference type="Proteomes" id="UP000593578"/>
    </source>
</evidence>
<dbReference type="GO" id="GO:0071039">
    <property type="term" value="P:nuclear polyadenylation-dependent CUT catabolic process"/>
    <property type="evidence" value="ECO:0007669"/>
    <property type="project" value="TreeGrafter"/>
</dbReference>
<comment type="caution">
    <text evidence="3">The sequence shown here is derived from an EMBL/GenBank/DDBJ whole genome shotgun (WGS) entry which is preliminary data.</text>
</comment>
<dbReference type="Gene3D" id="3.30.420.10">
    <property type="entry name" value="Ribonuclease H-like superfamily/Ribonuclease H"/>
    <property type="match status" value="1"/>
</dbReference>
<organism evidence="3 4">
    <name type="scientific">Gossypium raimondii</name>
    <name type="common">Peruvian cotton</name>
    <name type="synonym">Gossypium klotzschianum subsp. raimondii</name>
    <dbReference type="NCBI Taxonomy" id="29730"/>
    <lineage>
        <taxon>Eukaryota</taxon>
        <taxon>Viridiplantae</taxon>
        <taxon>Streptophyta</taxon>
        <taxon>Embryophyta</taxon>
        <taxon>Tracheophyta</taxon>
        <taxon>Spermatophyta</taxon>
        <taxon>Magnoliopsida</taxon>
        <taxon>eudicotyledons</taxon>
        <taxon>Gunneridae</taxon>
        <taxon>Pentapetalae</taxon>
        <taxon>rosids</taxon>
        <taxon>malvids</taxon>
        <taxon>Malvales</taxon>
        <taxon>Malvaceae</taxon>
        <taxon>Malvoideae</taxon>
        <taxon>Gossypium</taxon>
    </lineage>
</organism>
<dbReference type="GO" id="GO:0005730">
    <property type="term" value="C:nucleolus"/>
    <property type="evidence" value="ECO:0007669"/>
    <property type="project" value="TreeGrafter"/>
</dbReference>
<proteinExistence type="predicted"/>
<evidence type="ECO:0000259" key="1">
    <source>
        <dbReference type="Pfam" id="PF01493"/>
    </source>
</evidence>
<dbReference type="GO" id="GO:0071038">
    <property type="term" value="P:TRAMP-dependent tRNA surveillance pathway"/>
    <property type="evidence" value="ECO:0007669"/>
    <property type="project" value="TreeGrafter"/>
</dbReference>
<dbReference type="InterPro" id="IPR045092">
    <property type="entry name" value="Rrp6-like"/>
</dbReference>
<reference evidence="3 4" key="1">
    <citation type="journal article" date="2019" name="Genome Biol. Evol.">
        <title>Insights into the evolution of the New World diploid cottons (Gossypium, subgenus Houzingenia) based on genome sequencing.</title>
        <authorList>
            <person name="Grover C.E."/>
            <person name="Arick M.A. 2nd"/>
            <person name="Thrash A."/>
            <person name="Conover J.L."/>
            <person name="Sanders W.S."/>
            <person name="Peterson D.G."/>
            <person name="Frelichowski J.E."/>
            <person name="Scheffler J.A."/>
            <person name="Scheffler B.E."/>
            <person name="Wendel J.F."/>
        </authorList>
    </citation>
    <scope>NUCLEOTIDE SEQUENCE [LARGE SCALE GENOMIC DNA]</scope>
    <source>
        <strain evidence="3">8</strain>
        <tissue evidence="3">Leaf</tissue>
    </source>
</reference>
<dbReference type="GO" id="GO:0071037">
    <property type="term" value="P:nuclear polyadenylation-dependent snRNA catabolic process"/>
    <property type="evidence" value="ECO:0007669"/>
    <property type="project" value="TreeGrafter"/>
</dbReference>
<protein>
    <recommendedName>
        <fullName evidence="5">3'-5' exonuclease domain-containing protein</fullName>
    </recommendedName>
</protein>
<dbReference type="GO" id="GO:0016491">
    <property type="term" value="F:oxidoreductase activity"/>
    <property type="evidence" value="ECO:0007669"/>
    <property type="project" value="InterPro"/>
</dbReference>
<dbReference type="GO" id="GO:0071035">
    <property type="term" value="P:nuclear polyadenylation-dependent rRNA catabolic process"/>
    <property type="evidence" value="ECO:0007669"/>
    <property type="project" value="TreeGrafter"/>
</dbReference>
<dbReference type="GO" id="GO:0000175">
    <property type="term" value="F:3'-5'-RNA exonuclease activity"/>
    <property type="evidence" value="ECO:0007669"/>
    <property type="project" value="InterPro"/>
</dbReference>
<dbReference type="InterPro" id="IPR036397">
    <property type="entry name" value="RNaseH_sf"/>
</dbReference>
<dbReference type="GO" id="GO:0000176">
    <property type="term" value="C:nuclear exosome (RNase complex)"/>
    <property type="evidence" value="ECO:0007669"/>
    <property type="project" value="TreeGrafter"/>
</dbReference>
<dbReference type="SUPFAM" id="SSF69336">
    <property type="entry name" value="Alpha subunit of glutamate synthase, C-terminal domain"/>
    <property type="match status" value="1"/>
</dbReference>
<sequence>ELSQLDAKLDAKLKATFKEFKDEFKGELRSELHSLFGQYLGYQNLSMRNTKTLVRESMDKDIANHKPIKPSSIESTPFQLGKEVKDLDLATTLRNVDNFAVDLEHNQYQSSQGLTFLMQISTKTKDFIVDTLKLRIHIGPYFQEVFKDSMKKEAMHRTDWDILWIQRDFNIHLCNLLDIRKASKVLKLEQNRYARKDTRYLLHIYDFMRIKLLPVPKDLVHFVAILVDVYKKSSDIRIELLPKWGSTAIRAQEVHSNGPVLNDSLLVDLEVSHAIENEKEMEGWRALCCISLAQAMVKGTDDHCCEYMIGGSMVILGKVERNVVVRMTGGLAYILDENDTIIPKVNKENLKIQRVADTISRA</sequence>
<accession>A0A7J8PSJ0</accession>
<dbReference type="Gene3D" id="2.160.20.60">
    <property type="entry name" value="Glutamate synthase, alpha subunit, C-terminal domain"/>
    <property type="match status" value="1"/>
</dbReference>
<gene>
    <name evidence="3" type="ORF">Gorai_009243</name>
</gene>
<feature type="domain" description="3'-5' exonuclease" evidence="2">
    <location>
        <begin position="88"/>
        <end position="190"/>
    </location>
</feature>
<dbReference type="GO" id="GO:0071051">
    <property type="term" value="P:poly(A)-dependent snoRNA 3'-end processing"/>
    <property type="evidence" value="ECO:0007669"/>
    <property type="project" value="TreeGrafter"/>
</dbReference>
<evidence type="ECO:0008006" key="5">
    <source>
        <dbReference type="Google" id="ProtNLM"/>
    </source>
</evidence>
<dbReference type="GO" id="GO:0000467">
    <property type="term" value="P:exonucleolytic trimming to generate mature 3'-end of 5.8S rRNA from tricistronic rRNA transcript (SSU-rRNA, 5.8S rRNA, LSU-rRNA)"/>
    <property type="evidence" value="ECO:0007669"/>
    <property type="project" value="InterPro"/>
</dbReference>
<dbReference type="PANTHER" id="PTHR12124:SF47">
    <property type="entry name" value="EXOSOME COMPONENT 10"/>
    <property type="match status" value="1"/>
</dbReference>
<dbReference type="EMBL" id="JABEZZ010000008">
    <property type="protein sequence ID" value="MBA0592259.1"/>
    <property type="molecule type" value="Genomic_DNA"/>
</dbReference>
<dbReference type="SUPFAM" id="SSF53098">
    <property type="entry name" value="Ribonuclease H-like"/>
    <property type="match status" value="1"/>
</dbReference>
<dbReference type="InterPro" id="IPR002562">
    <property type="entry name" value="3'-5'_exonuclease_dom"/>
</dbReference>
<dbReference type="InterPro" id="IPR036485">
    <property type="entry name" value="Glu_synth_asu_C_sf"/>
</dbReference>
<dbReference type="GO" id="GO:0071040">
    <property type="term" value="P:nuclear polyadenylation-dependent antisense transcript catabolic process"/>
    <property type="evidence" value="ECO:0007669"/>
    <property type="project" value="TreeGrafter"/>
</dbReference>
<dbReference type="GO" id="GO:0071044">
    <property type="term" value="P:histone mRNA catabolic process"/>
    <property type="evidence" value="ECO:0007669"/>
    <property type="project" value="TreeGrafter"/>
</dbReference>
<dbReference type="PANTHER" id="PTHR12124">
    <property type="entry name" value="POLYMYOSITIS/SCLERODERMA AUTOANTIGEN-RELATED"/>
    <property type="match status" value="1"/>
</dbReference>
<name>A0A7J8PSJ0_GOSRA</name>
<dbReference type="AlphaFoldDB" id="A0A7J8PSJ0"/>
<dbReference type="GO" id="GO:0003727">
    <property type="term" value="F:single-stranded RNA binding"/>
    <property type="evidence" value="ECO:0007669"/>
    <property type="project" value="TreeGrafter"/>
</dbReference>
<feature type="non-terminal residue" evidence="3">
    <location>
        <position position="1"/>
    </location>
</feature>
<dbReference type="Pfam" id="PF01493">
    <property type="entry name" value="GXGXG"/>
    <property type="match status" value="1"/>
</dbReference>
<evidence type="ECO:0000259" key="2">
    <source>
        <dbReference type="Pfam" id="PF01612"/>
    </source>
</evidence>
<dbReference type="GO" id="GO:0071036">
    <property type="term" value="P:nuclear polyadenylation-dependent snoRNA catabolic process"/>
    <property type="evidence" value="ECO:0007669"/>
    <property type="project" value="TreeGrafter"/>
</dbReference>
<dbReference type="Pfam" id="PF01612">
    <property type="entry name" value="DNA_pol_A_exo1"/>
    <property type="match status" value="1"/>
</dbReference>